<keyword evidence="3" id="KW-1185">Reference proteome</keyword>
<dbReference type="GO" id="GO:0050660">
    <property type="term" value="F:flavin adenine dinucleotide binding"/>
    <property type="evidence" value="ECO:0007669"/>
    <property type="project" value="TreeGrafter"/>
</dbReference>
<dbReference type="EMBL" id="BLJY01000005">
    <property type="protein sequence ID" value="GFF15949.1"/>
    <property type="molecule type" value="Genomic_DNA"/>
</dbReference>
<gene>
    <name evidence="2" type="ORF">ATEIFO6365_0005013900</name>
</gene>
<dbReference type="PRINTS" id="PR00411">
    <property type="entry name" value="PNDRDTASEI"/>
</dbReference>
<protein>
    <submittedName>
        <fullName evidence="2">FAD/NAD(P)-binding-domain-containing protein</fullName>
    </submittedName>
</protein>
<dbReference type="OrthoDB" id="202203at2759"/>
<evidence type="ECO:0000259" key="1">
    <source>
        <dbReference type="Pfam" id="PF07992"/>
    </source>
</evidence>
<name>A0A5M3Z0C3_ASPTE</name>
<dbReference type="PANTHER" id="PTHR43735">
    <property type="entry name" value="APOPTOSIS-INDUCING FACTOR 1"/>
    <property type="match status" value="1"/>
</dbReference>
<proteinExistence type="predicted"/>
<accession>A0A5M3Z0C3</accession>
<evidence type="ECO:0000313" key="3">
    <source>
        <dbReference type="Proteomes" id="UP000452235"/>
    </source>
</evidence>
<dbReference type="Proteomes" id="UP000452235">
    <property type="component" value="Unassembled WGS sequence"/>
</dbReference>
<dbReference type="InterPro" id="IPR023753">
    <property type="entry name" value="FAD/NAD-binding_dom"/>
</dbReference>
<dbReference type="GO" id="GO:0005737">
    <property type="term" value="C:cytoplasm"/>
    <property type="evidence" value="ECO:0007669"/>
    <property type="project" value="TreeGrafter"/>
</dbReference>
<evidence type="ECO:0000313" key="2">
    <source>
        <dbReference type="EMBL" id="GFF15949.1"/>
    </source>
</evidence>
<dbReference type="Pfam" id="PF07992">
    <property type="entry name" value="Pyr_redox_2"/>
    <property type="match status" value="1"/>
</dbReference>
<dbReference type="Gene3D" id="3.50.50.100">
    <property type="match status" value="1"/>
</dbReference>
<dbReference type="SUPFAM" id="SSF51905">
    <property type="entry name" value="FAD/NAD(P)-binding domain"/>
    <property type="match status" value="1"/>
</dbReference>
<comment type="caution">
    <text evidence="2">The sequence shown here is derived from an EMBL/GenBank/DDBJ whole genome shotgun (WGS) entry which is preliminary data.</text>
</comment>
<dbReference type="PANTHER" id="PTHR43735:SF24">
    <property type="entry name" value="NUCLEOTIDE-DISULPHIDE OXIDOREDUCTASE AMID-LIKE, PUTATIVE (AFU_ORTHOLOGUE AFUA_1G17180)-RELATED"/>
    <property type="match status" value="1"/>
</dbReference>
<reference evidence="2 3" key="1">
    <citation type="submission" date="2020-01" db="EMBL/GenBank/DDBJ databases">
        <title>Aspergillus terreus IFO 6365 whole genome shotgun sequence.</title>
        <authorList>
            <person name="Kanamasa S."/>
            <person name="Takahashi H."/>
        </authorList>
    </citation>
    <scope>NUCLEOTIDE SEQUENCE [LARGE SCALE GENOMIC DNA]</scope>
    <source>
        <strain evidence="2 3">IFO 6365</strain>
    </source>
</reference>
<dbReference type="PRINTS" id="PR00368">
    <property type="entry name" value="FADPNR"/>
</dbReference>
<dbReference type="InterPro" id="IPR036188">
    <property type="entry name" value="FAD/NAD-bd_sf"/>
</dbReference>
<organism evidence="2 3">
    <name type="scientific">Aspergillus terreus</name>
    <dbReference type="NCBI Taxonomy" id="33178"/>
    <lineage>
        <taxon>Eukaryota</taxon>
        <taxon>Fungi</taxon>
        <taxon>Dikarya</taxon>
        <taxon>Ascomycota</taxon>
        <taxon>Pezizomycotina</taxon>
        <taxon>Eurotiomycetes</taxon>
        <taxon>Eurotiomycetidae</taxon>
        <taxon>Eurotiales</taxon>
        <taxon>Aspergillaceae</taxon>
        <taxon>Aspergillus</taxon>
        <taxon>Aspergillus subgen. Circumdati</taxon>
    </lineage>
</organism>
<dbReference type="VEuPathDB" id="FungiDB:ATEG_05076"/>
<feature type="domain" description="FAD/NAD(P)-binding" evidence="1">
    <location>
        <begin position="14"/>
        <end position="324"/>
    </location>
</feature>
<dbReference type="GO" id="GO:0004174">
    <property type="term" value="F:electron-transferring-flavoprotein dehydrogenase activity"/>
    <property type="evidence" value="ECO:0007669"/>
    <property type="project" value="TreeGrafter"/>
</dbReference>
<dbReference type="AlphaFoldDB" id="A0A5M3Z0C3"/>
<sequence>MPSNERMLPRTRPFRVLIVGGSYGGLSAALTLLDLCGGRVARFDYTQDATPPGSTIPVHITIVDERDGFYHLIGSPKALACEEFASKTWVTYPEIPALKSSHVEFIRGSVSSIDPQGKIAAVAHRGASTPTEVPYDFFIASSGLRRAFPTVPQSLEKREFLQEARDHQSKIENARDGVVVVGGGAVGVEMAAEVKVLYPSQNVTLVHSRDRLLSAEPLPDDFKERVASVLQEEGVEVVLGKRVMETVPVAEKSSQTWQITLADKTRMRAGHVINAISKSIPTTSYLPQEVLDTEGYVLIQPSLQFPGKIPHAEHHFAVGDIATWAPIKRCGGAIHMGYYAGHNMHQLMLSECLQLEPQFLKLQDPPAVIGLAVGHNAVSYSSAEGTQHGRHMLDMLFGNDMGFSICWNYMRLSEPYKA</sequence>